<reference evidence="2 3" key="1">
    <citation type="submission" date="2019-07" db="EMBL/GenBank/DDBJ databases">
        <authorList>
            <person name="Birge L.R."/>
            <person name="Bivans L.D."/>
            <person name="Blakestad S.M."/>
            <person name="Chesley E.K."/>
            <person name="Frank J.E."/>
            <person name="Hoagland S."/>
            <person name="Hultquist J."/>
            <person name="Lee N.R."/>
            <person name="Pena P.B."/>
            <person name="Ramsey E.P."/>
            <person name="Chia C."/>
            <person name="Williams D.C."/>
            <person name="Garlena R.A."/>
            <person name="Russell D.A."/>
            <person name="Pope W.H."/>
            <person name="Jacobs-Sera D."/>
            <person name="Hatfull G.F."/>
        </authorList>
    </citation>
    <scope>NUCLEOTIDE SEQUENCE [LARGE SCALE GENOMIC DNA]</scope>
</reference>
<gene>
    <name evidence="2" type="primary">36</name>
    <name evidence="2" type="ORF">SEA_CHIKENJARS_36</name>
</gene>
<dbReference type="Proteomes" id="UP000325848">
    <property type="component" value="Segment"/>
</dbReference>
<feature type="coiled-coil region" evidence="1">
    <location>
        <begin position="59"/>
        <end position="93"/>
    </location>
</feature>
<name>A0A5J6D906_9CAUD</name>
<proteinExistence type="predicted"/>
<keyword evidence="3" id="KW-1185">Reference proteome</keyword>
<evidence type="ECO:0000313" key="3">
    <source>
        <dbReference type="Proteomes" id="UP000325848"/>
    </source>
</evidence>
<dbReference type="EMBL" id="MN204501">
    <property type="protein sequence ID" value="QEQ94339.1"/>
    <property type="molecule type" value="Genomic_DNA"/>
</dbReference>
<accession>A0A5J6D906</accession>
<dbReference type="GeneID" id="55622740"/>
<protein>
    <submittedName>
        <fullName evidence="2">Uncharacterized protein</fullName>
    </submittedName>
</protein>
<keyword evidence="1" id="KW-0175">Coiled coil</keyword>
<organism evidence="2 3">
    <name type="scientific">Gordonia phage Chikenjars</name>
    <dbReference type="NCBI Taxonomy" id="2601686"/>
    <lineage>
        <taxon>Viruses</taxon>
        <taxon>Duplodnaviria</taxon>
        <taxon>Heunggongvirae</taxon>
        <taxon>Uroviricota</taxon>
        <taxon>Caudoviricetes</taxon>
        <taxon>Deejayvirinae</taxon>
        <taxon>Kenoshavirus</taxon>
        <taxon>Kenoshavirus chikenjars</taxon>
    </lineage>
</organism>
<evidence type="ECO:0000313" key="2">
    <source>
        <dbReference type="EMBL" id="QEQ94339.1"/>
    </source>
</evidence>
<dbReference type="KEGG" id="vg:55622740"/>
<dbReference type="RefSeq" id="YP_009852138.1">
    <property type="nucleotide sequence ID" value="NC_048810.1"/>
</dbReference>
<sequence>MDIFTQVGTLLVAAIAALSAYATQRQASKASHRAQMENHRATMEIEAFDRARAFDSETIIRQNELVGEQRREIDRLRRENDKLSELRSECIRKHGGCPEPSSA</sequence>
<evidence type="ECO:0000256" key="1">
    <source>
        <dbReference type="SAM" id="Coils"/>
    </source>
</evidence>